<evidence type="ECO:0000256" key="1">
    <source>
        <dbReference type="ARBA" id="ARBA00022659"/>
    </source>
</evidence>
<keyword evidence="3" id="KW-0677">Repeat</keyword>
<evidence type="ECO:0000256" key="5">
    <source>
        <dbReference type="PROSITE-ProRule" id="PRU00302"/>
    </source>
</evidence>
<feature type="domain" description="Sushi" evidence="7">
    <location>
        <begin position="143"/>
        <end position="206"/>
    </location>
</feature>
<evidence type="ECO:0000256" key="4">
    <source>
        <dbReference type="ARBA" id="ARBA00023157"/>
    </source>
</evidence>
<feature type="region of interest" description="Disordered" evidence="6">
    <location>
        <begin position="1"/>
        <end position="20"/>
    </location>
</feature>
<feature type="disulfide bond" evidence="5">
    <location>
        <begin position="237"/>
        <end position="264"/>
    </location>
</feature>
<name>A0A8J4N3R9_EUDSL</name>
<dbReference type="PANTHER" id="PTHR45656">
    <property type="entry name" value="PROTEIN CBR-CLEC-78"/>
    <property type="match status" value="1"/>
</dbReference>
<dbReference type="SUPFAM" id="SSF57535">
    <property type="entry name" value="Complement control module/SCR domain"/>
    <property type="match status" value="7"/>
</dbReference>
<keyword evidence="4 5" id="KW-1015">Disulfide bond</keyword>
<dbReference type="InterPro" id="IPR035976">
    <property type="entry name" value="Sushi/SCR/CCP_sf"/>
</dbReference>
<feature type="domain" description="Sushi" evidence="7">
    <location>
        <begin position="83"/>
        <end position="142"/>
    </location>
</feature>
<dbReference type="InterPro" id="IPR000436">
    <property type="entry name" value="Sushi_SCR_CCP_dom"/>
</dbReference>
<comment type="caution">
    <text evidence="8">The sequence shown here is derived from an EMBL/GenBank/DDBJ whole genome shotgun (WGS) entry which is preliminary data.</text>
</comment>
<feature type="disulfide bond" evidence="5">
    <location>
        <begin position="421"/>
        <end position="448"/>
    </location>
</feature>
<dbReference type="Pfam" id="PF00084">
    <property type="entry name" value="Sushi"/>
    <property type="match status" value="7"/>
</dbReference>
<dbReference type="Proteomes" id="UP000725257">
    <property type="component" value="Unassembled WGS sequence"/>
</dbReference>
<evidence type="ECO:0000313" key="9">
    <source>
        <dbReference type="Proteomes" id="UP000725257"/>
    </source>
</evidence>
<comment type="caution">
    <text evidence="5">Lacks conserved residue(s) required for the propagation of feature annotation.</text>
</comment>
<dbReference type="InterPro" id="IPR051277">
    <property type="entry name" value="SEZ6_CSMD_C4BPB_Regulators"/>
</dbReference>
<keyword evidence="9" id="KW-1185">Reference proteome</keyword>
<feature type="non-terminal residue" evidence="8">
    <location>
        <position position="451"/>
    </location>
</feature>
<feature type="domain" description="Sushi" evidence="7">
    <location>
        <begin position="390"/>
        <end position="450"/>
    </location>
</feature>
<feature type="disulfide bond" evidence="5">
    <location>
        <begin position="392"/>
        <end position="435"/>
    </location>
</feature>
<dbReference type="SMART" id="SM00032">
    <property type="entry name" value="CCP"/>
    <property type="match status" value="7"/>
</dbReference>
<keyword evidence="2" id="KW-0732">Signal</keyword>
<feature type="domain" description="Sushi" evidence="7">
    <location>
        <begin position="207"/>
        <end position="266"/>
    </location>
</feature>
<dbReference type="CDD" id="cd00033">
    <property type="entry name" value="CCP"/>
    <property type="match status" value="7"/>
</dbReference>
<evidence type="ECO:0000256" key="3">
    <source>
        <dbReference type="ARBA" id="ARBA00022737"/>
    </source>
</evidence>
<feature type="non-terminal residue" evidence="8">
    <location>
        <position position="1"/>
    </location>
</feature>
<gene>
    <name evidence="8" type="primary">CR1</name>
    <name evidence="8" type="ORF">FQV14_0004862</name>
</gene>
<evidence type="ECO:0000313" key="8">
    <source>
        <dbReference type="EMBL" id="KAF1514172.1"/>
    </source>
</evidence>
<reference evidence="8 9" key="1">
    <citation type="journal article" date="2019" name="Gigascience">
        <title>High-coverage genomes to elucidate the evolution of penguins.</title>
        <authorList>
            <person name="Pan H."/>
            <person name="Cole T.L."/>
            <person name="Bi X."/>
            <person name="Fang M."/>
            <person name="Zhou C."/>
            <person name="Yang Z."/>
            <person name="Ksepka D.T."/>
            <person name="Hart T."/>
            <person name="Bouzat J.L."/>
            <person name="Argilla L.S."/>
            <person name="Bertelsen M.F."/>
            <person name="Boersma P.D."/>
            <person name="Bost C.A."/>
            <person name="Cherel Y."/>
            <person name="Dann P."/>
            <person name="Fiddaman S.R."/>
            <person name="Howard P."/>
            <person name="Labuschagne K."/>
            <person name="Mattern T."/>
            <person name="Miller G."/>
            <person name="Parker P."/>
            <person name="Phillips R.A."/>
            <person name="Quillfeldt P."/>
            <person name="Ryan P.G."/>
            <person name="Taylor H."/>
            <person name="Thompson D.R."/>
            <person name="Young M.J."/>
            <person name="Ellegaard M.R."/>
            <person name="Gilbert M.T.P."/>
            <person name="Sinding M.S."/>
            <person name="Pacheco G."/>
            <person name="Shepherd L.D."/>
            <person name="Tennyson A.J.D."/>
            <person name="Grosser S."/>
            <person name="Kay E."/>
            <person name="Nupen L.J."/>
            <person name="Ellenberg U."/>
            <person name="Houston D.M."/>
            <person name="Reeve A.H."/>
            <person name="Johnson K."/>
            <person name="Masello J.F."/>
            <person name="Stracke T."/>
            <person name="McKinlay B."/>
            <person name="Borboroglu P.G."/>
            <person name="Zhang D.X."/>
            <person name="Zhang G."/>
        </authorList>
    </citation>
    <scope>NUCLEOTIDE SEQUENCE [LARGE SCALE GENOMIC DNA]</scope>
    <source>
        <strain evidence="8">Ant 5</strain>
    </source>
</reference>
<protein>
    <submittedName>
        <fullName evidence="8">Complement receptor type 1</fullName>
    </submittedName>
</protein>
<sequence>AAWGRAKASSPAVTPPLPAGDCGQPPRFVFAEPSAPPEQSYVTGATVEYKCRPGYMLARDKSPVITCLPSSLWSENPDFCIGKSCSPPDIMNGNFNYTTNLQFGVTITYSCNRGYRLVGKPSSQCILKGNEVSWDSVPICESIPCLPPPVIENGQLISGDREFTFGIAATYSCNKGFDLIGEATIHCTTNDNVNGIWSGPAPECKVVRCKNPEVKNGRKLSGFGTEYKYKDTVAFECNPGHLLNGSSVVTCEADNTWKPPVPTCDPIYCGPAPHFPFAELTTAVGNRSLAGAKLMYQCKPGYTAASGKSSVVTCLSNATWSADPDFCIRQQCAPPTIKNGDVIADNFLFETVVTFTCHPGYELKGSSSAKCVVSGNGVDWDKASPYCEKMMCPRPPNIANGLHSGQSLDKFPLGMTVYYGCKDGYELIGNMSINCTEAGLWSKPLPRCEGG</sequence>
<keyword evidence="8" id="KW-0675">Receptor</keyword>
<dbReference type="FunFam" id="2.10.70.10:FF:000014">
    <property type="entry name" value="Membrane cofactor protein"/>
    <property type="match status" value="2"/>
</dbReference>
<feature type="domain" description="Sushi" evidence="7">
    <location>
        <begin position="267"/>
        <end position="329"/>
    </location>
</feature>
<evidence type="ECO:0000259" key="7">
    <source>
        <dbReference type="PROSITE" id="PS50923"/>
    </source>
</evidence>
<dbReference type="AlphaFoldDB" id="A0A8J4N3R9"/>
<organism evidence="8 9">
    <name type="scientific">Eudyptes sclateri</name>
    <name type="common">Erect-crested penguin</name>
    <dbReference type="NCBI Taxonomy" id="92688"/>
    <lineage>
        <taxon>Eukaryota</taxon>
        <taxon>Metazoa</taxon>
        <taxon>Chordata</taxon>
        <taxon>Craniata</taxon>
        <taxon>Vertebrata</taxon>
        <taxon>Euteleostomi</taxon>
        <taxon>Archelosauria</taxon>
        <taxon>Archosauria</taxon>
        <taxon>Dinosauria</taxon>
        <taxon>Saurischia</taxon>
        <taxon>Theropoda</taxon>
        <taxon>Coelurosauria</taxon>
        <taxon>Aves</taxon>
        <taxon>Neognathae</taxon>
        <taxon>Neoaves</taxon>
        <taxon>Aequornithes</taxon>
        <taxon>Sphenisciformes</taxon>
        <taxon>Spheniscidae</taxon>
        <taxon>Eudyptes</taxon>
    </lineage>
</organism>
<dbReference type="PROSITE" id="PS50923">
    <property type="entry name" value="SUSHI"/>
    <property type="match status" value="7"/>
</dbReference>
<dbReference type="EMBL" id="VULE01003070">
    <property type="protein sequence ID" value="KAF1514172.1"/>
    <property type="molecule type" value="Genomic_DNA"/>
</dbReference>
<feature type="domain" description="Sushi" evidence="7">
    <location>
        <begin position="20"/>
        <end position="82"/>
    </location>
</feature>
<keyword evidence="1 5" id="KW-0768">Sushi</keyword>
<evidence type="ECO:0000256" key="2">
    <source>
        <dbReference type="ARBA" id="ARBA00022729"/>
    </source>
</evidence>
<accession>A0A8J4N3R9</accession>
<feature type="domain" description="Sushi" evidence="7">
    <location>
        <begin position="330"/>
        <end position="389"/>
    </location>
</feature>
<proteinExistence type="predicted"/>
<evidence type="ECO:0000256" key="6">
    <source>
        <dbReference type="SAM" id="MobiDB-lite"/>
    </source>
</evidence>
<dbReference type="PANTHER" id="PTHR45656:SF15">
    <property type="entry name" value="SUSHI DOMAIN-CONTAINING PROTEIN"/>
    <property type="match status" value="1"/>
</dbReference>
<dbReference type="Gene3D" id="2.10.70.10">
    <property type="entry name" value="Complement Module, domain 1"/>
    <property type="match status" value="7"/>
</dbReference>
<dbReference type="FunFam" id="2.10.70.10:FF:000038">
    <property type="entry name" value="Complement component receptor type 1"/>
    <property type="match status" value="1"/>
</dbReference>